<keyword evidence="3" id="KW-0812">Transmembrane</keyword>
<feature type="region of interest" description="Disordered" evidence="2">
    <location>
        <begin position="69"/>
        <end position="88"/>
    </location>
</feature>
<evidence type="ECO:0000313" key="4">
    <source>
        <dbReference type="EMBL" id="SCC62057.1"/>
    </source>
</evidence>
<name>A0A1C4G1J2_9ENTR</name>
<dbReference type="AlphaFoldDB" id="A0A1C4G1J2"/>
<evidence type="ECO:0000256" key="1">
    <source>
        <dbReference type="SAM" id="Coils"/>
    </source>
</evidence>
<evidence type="ECO:0000256" key="3">
    <source>
        <dbReference type="SAM" id="Phobius"/>
    </source>
</evidence>
<evidence type="ECO:0000256" key="2">
    <source>
        <dbReference type="SAM" id="MobiDB-lite"/>
    </source>
</evidence>
<keyword evidence="3" id="KW-1133">Transmembrane helix</keyword>
<feature type="coiled-coil region" evidence="1">
    <location>
        <begin position="35"/>
        <end position="62"/>
    </location>
</feature>
<keyword evidence="3" id="KW-0472">Membrane</keyword>
<sequence length="88" mass="9265">MTFYETVLLYFSTVGTAFLLIAGGWVKIRDWLKTKAAAKVEAAAAAAQAKEAEIEAEVQERLKKLQAETDAAPEAMATSTAGSVAATA</sequence>
<organism evidence="4 5">
    <name type="scientific">Kosakonia oryziphila</name>
    <dbReference type="NCBI Taxonomy" id="1005667"/>
    <lineage>
        <taxon>Bacteria</taxon>
        <taxon>Pseudomonadati</taxon>
        <taxon>Pseudomonadota</taxon>
        <taxon>Gammaproteobacteria</taxon>
        <taxon>Enterobacterales</taxon>
        <taxon>Enterobacteriaceae</taxon>
        <taxon>Kosakonia</taxon>
    </lineage>
</organism>
<dbReference type="Proteomes" id="UP000198515">
    <property type="component" value="Unassembled WGS sequence"/>
</dbReference>
<gene>
    <name evidence="4" type="ORF">GA0061070_10497</name>
</gene>
<accession>A0A1C4G1J2</accession>
<proteinExistence type="predicted"/>
<evidence type="ECO:0000313" key="5">
    <source>
        <dbReference type="Proteomes" id="UP000198515"/>
    </source>
</evidence>
<dbReference type="RefSeq" id="WP_090137626.1">
    <property type="nucleotide sequence ID" value="NZ_FMBC01000049.1"/>
</dbReference>
<feature type="compositionally biased region" description="Low complexity" evidence="2">
    <location>
        <begin position="75"/>
        <end position="88"/>
    </location>
</feature>
<dbReference type="InterPro" id="IPR009808">
    <property type="entry name" value="DUF1378"/>
</dbReference>
<dbReference type="EMBL" id="FMBC01000049">
    <property type="protein sequence ID" value="SCC62057.1"/>
    <property type="molecule type" value="Genomic_DNA"/>
</dbReference>
<keyword evidence="5" id="KW-1185">Reference proteome</keyword>
<keyword evidence="1" id="KW-0175">Coiled coil</keyword>
<reference evidence="5" key="1">
    <citation type="submission" date="2016-08" db="EMBL/GenBank/DDBJ databases">
        <authorList>
            <person name="Varghese N."/>
            <person name="Submissions Spin"/>
        </authorList>
    </citation>
    <scope>NUCLEOTIDE SEQUENCE [LARGE SCALE GENOMIC DNA]</scope>
    <source>
        <strain evidence="5">REICA_142</strain>
    </source>
</reference>
<dbReference type="Pfam" id="PF07125">
    <property type="entry name" value="DUF1378"/>
    <property type="match status" value="1"/>
</dbReference>
<protein>
    <submittedName>
        <fullName evidence="4">Uncharacterized protein</fullName>
    </submittedName>
</protein>
<feature type="transmembrane region" description="Helical" evidence="3">
    <location>
        <begin position="6"/>
        <end position="26"/>
    </location>
</feature>
<dbReference type="OrthoDB" id="6631750at2"/>